<proteinExistence type="predicted"/>
<feature type="compositionally biased region" description="Basic and acidic residues" evidence="1">
    <location>
        <begin position="7"/>
        <end position="16"/>
    </location>
</feature>
<organism evidence="2 3">
    <name type="scientific">Frigoriglobus tundricola</name>
    <dbReference type="NCBI Taxonomy" id="2774151"/>
    <lineage>
        <taxon>Bacteria</taxon>
        <taxon>Pseudomonadati</taxon>
        <taxon>Planctomycetota</taxon>
        <taxon>Planctomycetia</taxon>
        <taxon>Gemmatales</taxon>
        <taxon>Gemmataceae</taxon>
        <taxon>Frigoriglobus</taxon>
    </lineage>
</organism>
<accession>A0A6M5YLJ5</accession>
<protein>
    <submittedName>
        <fullName evidence="2">Uncharacterized protein</fullName>
    </submittedName>
</protein>
<reference evidence="3" key="1">
    <citation type="submission" date="2020-05" db="EMBL/GenBank/DDBJ databases">
        <title>Frigoriglobus tundricola gen. nov., sp. nov., a psychrotolerant cellulolytic planctomycete of the family Gemmataceae with two divergent copies of 16S rRNA gene.</title>
        <authorList>
            <person name="Kulichevskaya I.S."/>
            <person name="Ivanova A.A."/>
            <person name="Naumoff D.G."/>
            <person name="Beletsky A.V."/>
            <person name="Rijpstra W.I.C."/>
            <person name="Sinninghe Damste J.S."/>
            <person name="Mardanov A.V."/>
            <person name="Ravin N.V."/>
            <person name="Dedysh S.N."/>
        </authorList>
    </citation>
    <scope>NUCLEOTIDE SEQUENCE [LARGE SCALE GENOMIC DNA]</scope>
    <source>
        <strain evidence="3">PL17</strain>
    </source>
</reference>
<evidence type="ECO:0000256" key="1">
    <source>
        <dbReference type="SAM" id="MobiDB-lite"/>
    </source>
</evidence>
<keyword evidence="3" id="KW-1185">Reference proteome</keyword>
<sequence>MCSARGAARDATEPPRHIRRRITTAHGSSGPLSEPPPSNDRDRYDAEAHSLRELFCSLPVVFNLSPSPLGTAPVAVRTICSSVQQVRSTPI</sequence>
<gene>
    <name evidence="2" type="ORF">FTUN_1374</name>
</gene>
<evidence type="ECO:0000313" key="3">
    <source>
        <dbReference type="Proteomes" id="UP000503447"/>
    </source>
</evidence>
<dbReference type="EMBL" id="CP053452">
    <property type="protein sequence ID" value="QJW93862.1"/>
    <property type="molecule type" value="Genomic_DNA"/>
</dbReference>
<feature type="region of interest" description="Disordered" evidence="1">
    <location>
        <begin position="1"/>
        <end position="46"/>
    </location>
</feature>
<evidence type="ECO:0000313" key="2">
    <source>
        <dbReference type="EMBL" id="QJW93862.1"/>
    </source>
</evidence>
<dbReference type="AlphaFoldDB" id="A0A6M5YLJ5"/>
<dbReference type="KEGG" id="ftj:FTUN_1374"/>
<dbReference type="Proteomes" id="UP000503447">
    <property type="component" value="Chromosome"/>
</dbReference>
<name>A0A6M5YLJ5_9BACT</name>